<dbReference type="Pfam" id="PF10075">
    <property type="entry name" value="CSN8_PSD8_EIF3K"/>
    <property type="match status" value="1"/>
</dbReference>
<keyword evidence="1" id="KW-0647">Proteasome</keyword>
<sequence>MEAAHKKLLAEWNKEPKILAAVSNALKQVKSRGVVMCTKLMSCMRSNEESPNKFLMIGLNLMYFLTTNQHAQFHMLLEQIDQNIQQNNPYITTPVKLEQSLMEGVYNKVVLTEKNIPSPYYAFFIRISMDTIRDEIASCIECSFKKVSQKDAAQLLLFNNVNEIIPFAKKRSWKNSGNTYIFEQGRSGPILKEQLDTKRIAKQTIFYAKQLEMIV</sequence>
<dbReference type="EMBL" id="KZ269980">
    <property type="protein sequence ID" value="OZC11686.1"/>
    <property type="molecule type" value="Genomic_DNA"/>
</dbReference>
<dbReference type="PANTHER" id="PTHR12387">
    <property type="entry name" value="26S PROTEASOME NON-ATPASE REGULATORY SUBUNIT 8"/>
    <property type="match status" value="1"/>
</dbReference>
<dbReference type="GO" id="GO:0008541">
    <property type="term" value="C:proteasome regulatory particle, lid subcomplex"/>
    <property type="evidence" value="ECO:0007669"/>
    <property type="project" value="TreeGrafter"/>
</dbReference>
<reference evidence="3 4" key="1">
    <citation type="submission" date="2015-12" db="EMBL/GenBank/DDBJ databases">
        <title>Draft genome of the nematode, Onchocerca flexuosa.</title>
        <authorList>
            <person name="Mitreva M."/>
        </authorList>
    </citation>
    <scope>NUCLEOTIDE SEQUENCE [LARGE SCALE GENOMIC DNA]</scope>
    <source>
        <strain evidence="3">Red Deer</strain>
    </source>
</reference>
<dbReference type="PANTHER" id="PTHR12387:SF0">
    <property type="entry name" value="26S PROTEASOME NON-ATPASE REGULATORY SUBUNIT 8"/>
    <property type="match status" value="1"/>
</dbReference>
<protein>
    <submittedName>
        <fullName evidence="3">SAC3/GANP family protein</fullName>
    </submittedName>
</protein>
<dbReference type="Gene3D" id="1.25.40.990">
    <property type="match status" value="1"/>
</dbReference>
<gene>
    <name evidence="3" type="ORF">X798_01549</name>
</gene>
<dbReference type="GO" id="GO:0005829">
    <property type="term" value="C:cytosol"/>
    <property type="evidence" value="ECO:0007669"/>
    <property type="project" value="TreeGrafter"/>
</dbReference>
<dbReference type="OrthoDB" id="409122at2759"/>
<proteinExistence type="predicted"/>
<evidence type="ECO:0000259" key="2">
    <source>
        <dbReference type="Pfam" id="PF10075"/>
    </source>
</evidence>
<dbReference type="InterPro" id="IPR033464">
    <property type="entry name" value="CSN8_PSD8_EIF3K"/>
</dbReference>
<dbReference type="Proteomes" id="UP000242913">
    <property type="component" value="Unassembled WGS sequence"/>
</dbReference>
<name>A0A238C3E7_9BILA</name>
<dbReference type="GO" id="GO:0005634">
    <property type="term" value="C:nucleus"/>
    <property type="evidence" value="ECO:0007669"/>
    <property type="project" value="TreeGrafter"/>
</dbReference>
<accession>A0A238C3E7</accession>
<organism evidence="3 4">
    <name type="scientific">Onchocerca flexuosa</name>
    <dbReference type="NCBI Taxonomy" id="387005"/>
    <lineage>
        <taxon>Eukaryota</taxon>
        <taxon>Metazoa</taxon>
        <taxon>Ecdysozoa</taxon>
        <taxon>Nematoda</taxon>
        <taxon>Chromadorea</taxon>
        <taxon>Rhabditida</taxon>
        <taxon>Spirurina</taxon>
        <taxon>Spiruromorpha</taxon>
        <taxon>Filarioidea</taxon>
        <taxon>Onchocercidae</taxon>
        <taxon>Onchocerca</taxon>
    </lineage>
</organism>
<dbReference type="GO" id="GO:0043161">
    <property type="term" value="P:proteasome-mediated ubiquitin-dependent protein catabolic process"/>
    <property type="evidence" value="ECO:0007669"/>
    <property type="project" value="TreeGrafter"/>
</dbReference>
<dbReference type="AlphaFoldDB" id="A0A238C3E7"/>
<dbReference type="InterPro" id="IPR006746">
    <property type="entry name" value="26S_Psome_Rpn12"/>
</dbReference>
<keyword evidence="4" id="KW-1185">Reference proteome</keyword>
<evidence type="ECO:0000313" key="4">
    <source>
        <dbReference type="Proteomes" id="UP000242913"/>
    </source>
</evidence>
<evidence type="ECO:0000313" key="3">
    <source>
        <dbReference type="EMBL" id="OZC11686.1"/>
    </source>
</evidence>
<feature type="domain" description="CSN8/PSMD8/EIF3K" evidence="2">
    <location>
        <begin position="52"/>
        <end position="183"/>
    </location>
</feature>
<evidence type="ECO:0000256" key="1">
    <source>
        <dbReference type="ARBA" id="ARBA00022942"/>
    </source>
</evidence>